<gene>
    <name evidence="10" type="primary">brnQ</name>
    <name evidence="10" type="ORF">NCTC13354_01532</name>
</gene>
<feature type="transmembrane region" description="Helical" evidence="9">
    <location>
        <begin position="78"/>
        <end position="100"/>
    </location>
</feature>
<feature type="transmembrane region" description="Helical" evidence="9">
    <location>
        <begin position="310"/>
        <end position="327"/>
    </location>
</feature>
<evidence type="ECO:0000256" key="7">
    <source>
        <dbReference type="ARBA" id="ARBA00022989"/>
    </source>
</evidence>
<evidence type="ECO:0000313" key="11">
    <source>
        <dbReference type="Proteomes" id="UP000269542"/>
    </source>
</evidence>
<dbReference type="Proteomes" id="UP000269542">
    <property type="component" value="Chromosome"/>
</dbReference>
<keyword evidence="11" id="KW-1185">Reference proteome</keyword>
<dbReference type="RefSeq" id="WP_126416872.1">
    <property type="nucleotide sequence ID" value="NZ_LR134476.1"/>
</dbReference>
<dbReference type="GO" id="GO:0015818">
    <property type="term" value="P:isoleucine transport"/>
    <property type="evidence" value="ECO:0007669"/>
    <property type="project" value="TreeGrafter"/>
</dbReference>
<feature type="transmembrane region" description="Helical" evidence="9">
    <location>
        <begin position="224"/>
        <end position="244"/>
    </location>
</feature>
<dbReference type="PANTHER" id="PTHR30588:SF0">
    <property type="entry name" value="BRANCHED-CHAIN AMINO ACID PERMEASE BRNQ"/>
    <property type="match status" value="1"/>
</dbReference>
<reference evidence="10 11" key="1">
    <citation type="submission" date="2018-12" db="EMBL/GenBank/DDBJ databases">
        <authorList>
            <consortium name="Pathogen Informatics"/>
        </authorList>
    </citation>
    <scope>NUCLEOTIDE SEQUENCE [LARGE SCALE GENOMIC DNA]</scope>
    <source>
        <strain evidence="10 11">NCTC13354</strain>
    </source>
</reference>
<feature type="transmembrane region" description="Helical" evidence="9">
    <location>
        <begin position="405"/>
        <end position="423"/>
    </location>
</feature>
<keyword evidence="3" id="KW-0813">Transport</keyword>
<comment type="subcellular location">
    <subcellularLocation>
        <location evidence="1">Cell membrane</location>
        <topology evidence="1">Multi-pass membrane protein</topology>
    </subcellularLocation>
</comment>
<feature type="transmembrane region" description="Helical" evidence="9">
    <location>
        <begin position="333"/>
        <end position="354"/>
    </location>
</feature>
<keyword evidence="7 9" id="KW-1133">Transmembrane helix</keyword>
<dbReference type="PANTHER" id="PTHR30588">
    <property type="entry name" value="BRANCHED-CHAIN AMINO ACID TRANSPORT SYSTEM 2 CARRIER PROTEIN"/>
    <property type="match status" value="1"/>
</dbReference>
<comment type="similarity">
    <text evidence="2">Belongs to the branched chain amino acid transporter family.</text>
</comment>
<feature type="transmembrane region" description="Helical" evidence="9">
    <location>
        <begin position="274"/>
        <end position="298"/>
    </location>
</feature>
<keyword evidence="6" id="KW-0029">Amino-acid transport</keyword>
<name>A0A3S4VU84_9ACTO</name>
<accession>A0A3S4VU84</accession>
<evidence type="ECO:0000256" key="2">
    <source>
        <dbReference type="ARBA" id="ARBA00008540"/>
    </source>
</evidence>
<dbReference type="GO" id="GO:0015190">
    <property type="term" value="F:L-leucine transmembrane transporter activity"/>
    <property type="evidence" value="ECO:0007669"/>
    <property type="project" value="TreeGrafter"/>
</dbReference>
<dbReference type="EMBL" id="LR134476">
    <property type="protein sequence ID" value="VEI13809.1"/>
    <property type="molecule type" value="Genomic_DNA"/>
</dbReference>
<proteinExistence type="inferred from homology"/>
<organism evidence="10 11">
    <name type="scientific">Trueperella bialowiezensis</name>
    <dbReference type="NCBI Taxonomy" id="312285"/>
    <lineage>
        <taxon>Bacteria</taxon>
        <taxon>Bacillati</taxon>
        <taxon>Actinomycetota</taxon>
        <taxon>Actinomycetes</taxon>
        <taxon>Actinomycetales</taxon>
        <taxon>Actinomycetaceae</taxon>
        <taxon>Trueperella</taxon>
    </lineage>
</organism>
<sequence length="451" mass="47261">MPRIPSVRGLVITGFALFAMFFGAGNLILPAMIGVEAGPNAYVAAAGFLITGVALPIAAMIAMATIRPGEVRLADRMGSRLGLVLTTLIFLSTGMLYAIPRVAAVSYEMALAPVVGSSRTNLFLYTAAFFAVTFLAALRPSTVVNRIGTFLTPALLILLAVLVIGSIGQPLAGHEATGDYVNAPLSAGIIQGYFTMDAIAALVFGAIIVSALKSWGWTGKKSRTGMAYAALIAGGLLAVVYIGLVRVGQSGSGTNGAQVIAGMTQKLFGSFGQVFFGAIILLACLTTALGLLASSTAYFHGLVPALSMRAWLVVQVLIAFALANLGLETILEIVAPLNQLVYPMTICLVIVALLDRGEHVRFYWAYRLTAWTAGVLSVLEALNSTKLAVFAPLRDVLDVFPLGEVHMAWVVPALVALVIGLVLDWRWPRAPRAVESASSDDAVVPSPAAEA</sequence>
<evidence type="ECO:0000313" key="10">
    <source>
        <dbReference type="EMBL" id="VEI13809.1"/>
    </source>
</evidence>
<dbReference type="OrthoDB" id="9783920at2"/>
<feature type="transmembrane region" description="Helical" evidence="9">
    <location>
        <begin position="192"/>
        <end position="212"/>
    </location>
</feature>
<dbReference type="Gene3D" id="1.20.1740.10">
    <property type="entry name" value="Amino acid/polyamine transporter I"/>
    <property type="match status" value="1"/>
</dbReference>
<dbReference type="InterPro" id="IPR004685">
    <property type="entry name" value="Brnchd-chn_aa_trnsp_Livcs"/>
</dbReference>
<feature type="transmembrane region" description="Helical" evidence="9">
    <location>
        <begin position="7"/>
        <end position="29"/>
    </location>
</feature>
<evidence type="ECO:0000256" key="1">
    <source>
        <dbReference type="ARBA" id="ARBA00004651"/>
    </source>
</evidence>
<evidence type="ECO:0000256" key="9">
    <source>
        <dbReference type="SAM" id="Phobius"/>
    </source>
</evidence>
<dbReference type="AlphaFoldDB" id="A0A3S4VU84"/>
<keyword evidence="5 9" id="KW-0812">Transmembrane</keyword>
<evidence type="ECO:0000256" key="6">
    <source>
        <dbReference type="ARBA" id="ARBA00022970"/>
    </source>
</evidence>
<dbReference type="NCBIfam" id="TIGR00796">
    <property type="entry name" value="livcs"/>
    <property type="match status" value="1"/>
</dbReference>
<evidence type="ECO:0000256" key="3">
    <source>
        <dbReference type="ARBA" id="ARBA00022448"/>
    </source>
</evidence>
<feature type="transmembrane region" description="Helical" evidence="9">
    <location>
        <begin position="366"/>
        <end position="385"/>
    </location>
</feature>
<protein>
    <submittedName>
        <fullName evidence="10">LIV-II</fullName>
    </submittedName>
</protein>
<feature type="transmembrane region" description="Helical" evidence="9">
    <location>
        <begin position="120"/>
        <end position="138"/>
    </location>
</feature>
<keyword evidence="8 9" id="KW-0472">Membrane</keyword>
<dbReference type="Pfam" id="PF05525">
    <property type="entry name" value="Branch_AA_trans"/>
    <property type="match status" value="1"/>
</dbReference>
<evidence type="ECO:0000256" key="4">
    <source>
        <dbReference type="ARBA" id="ARBA00022475"/>
    </source>
</evidence>
<dbReference type="GO" id="GO:0015820">
    <property type="term" value="P:L-leucine transport"/>
    <property type="evidence" value="ECO:0007669"/>
    <property type="project" value="TreeGrafter"/>
</dbReference>
<dbReference type="GO" id="GO:0005304">
    <property type="term" value="F:L-valine transmembrane transporter activity"/>
    <property type="evidence" value="ECO:0007669"/>
    <property type="project" value="TreeGrafter"/>
</dbReference>
<feature type="transmembrane region" description="Helical" evidence="9">
    <location>
        <begin position="150"/>
        <end position="172"/>
    </location>
</feature>
<dbReference type="GO" id="GO:0005886">
    <property type="term" value="C:plasma membrane"/>
    <property type="evidence" value="ECO:0007669"/>
    <property type="project" value="UniProtKB-SubCell"/>
</dbReference>
<dbReference type="KEGG" id="tbw:NCTC13354_01532"/>
<evidence type="ECO:0000256" key="8">
    <source>
        <dbReference type="ARBA" id="ARBA00023136"/>
    </source>
</evidence>
<evidence type="ECO:0000256" key="5">
    <source>
        <dbReference type="ARBA" id="ARBA00022692"/>
    </source>
</evidence>
<keyword evidence="4" id="KW-1003">Cell membrane</keyword>
<feature type="transmembrane region" description="Helical" evidence="9">
    <location>
        <begin position="41"/>
        <end position="66"/>
    </location>
</feature>
<dbReference type="GO" id="GO:0015188">
    <property type="term" value="F:L-isoleucine transmembrane transporter activity"/>
    <property type="evidence" value="ECO:0007669"/>
    <property type="project" value="TreeGrafter"/>
</dbReference>